<dbReference type="STRING" id="797419.SAMN05216556_10923"/>
<gene>
    <name evidence="1" type="ORF">SAMN04487908_10892</name>
</gene>
<dbReference type="EMBL" id="FQYV01000008">
    <property type="protein sequence ID" value="SHJ02873.1"/>
    <property type="molecule type" value="Genomic_DNA"/>
</dbReference>
<reference evidence="2" key="1">
    <citation type="submission" date="2016-11" db="EMBL/GenBank/DDBJ databases">
        <authorList>
            <person name="Varghese N."/>
            <person name="Submissions S."/>
        </authorList>
    </citation>
    <scope>NUCLEOTIDE SEQUENCE [LARGE SCALE GENOMIC DNA]</scope>
    <source>
        <strain evidence="2">DSM 26349</strain>
    </source>
</reference>
<sequence>MLPIFKSVKLFCKLKPIQNDLFTFEYLMIGLSRKNYCTGMFEIMQEK</sequence>
<name>A0A1M6FYT0_9FLAO</name>
<protein>
    <submittedName>
        <fullName evidence="1">Uncharacterized protein</fullName>
    </submittedName>
</protein>
<dbReference type="AlphaFoldDB" id="A0A1M6FYT0"/>
<evidence type="ECO:0000313" key="2">
    <source>
        <dbReference type="Proteomes" id="UP000184172"/>
    </source>
</evidence>
<accession>A0A1M6FYT0</accession>
<proteinExistence type="predicted"/>
<keyword evidence="2" id="KW-1185">Reference proteome</keyword>
<organism evidence="1 2">
    <name type="scientific">Aequorivita viscosa</name>
    <dbReference type="NCBI Taxonomy" id="797419"/>
    <lineage>
        <taxon>Bacteria</taxon>
        <taxon>Pseudomonadati</taxon>
        <taxon>Bacteroidota</taxon>
        <taxon>Flavobacteriia</taxon>
        <taxon>Flavobacteriales</taxon>
        <taxon>Flavobacteriaceae</taxon>
        <taxon>Aequorivita</taxon>
    </lineage>
</organism>
<dbReference type="Proteomes" id="UP000184172">
    <property type="component" value="Unassembled WGS sequence"/>
</dbReference>
<evidence type="ECO:0000313" key="1">
    <source>
        <dbReference type="EMBL" id="SHJ02873.1"/>
    </source>
</evidence>